<protein>
    <submittedName>
        <fullName evidence="1">Uncharacterized protein</fullName>
    </submittedName>
</protein>
<name>A0A2I0SCE8_9ACTN</name>
<reference evidence="1 2" key="1">
    <citation type="submission" date="2017-12" db="EMBL/GenBank/DDBJ databases">
        <title>Streptomyces populusis sp. nov., a novel endophytic actinobacterium isolated from stems of Populus adenopoda Maxim.</title>
        <authorList>
            <person name="Wang Z."/>
        </authorList>
    </citation>
    <scope>NUCLEOTIDE SEQUENCE [LARGE SCALE GENOMIC DNA]</scope>
    <source>
        <strain evidence="1 2">A249</strain>
    </source>
</reference>
<dbReference type="EMBL" id="PJOS01000164">
    <property type="protein sequence ID" value="PKT67563.1"/>
    <property type="molecule type" value="Genomic_DNA"/>
</dbReference>
<evidence type="ECO:0000313" key="2">
    <source>
        <dbReference type="Proteomes" id="UP000236178"/>
    </source>
</evidence>
<dbReference type="Proteomes" id="UP000236178">
    <property type="component" value="Unassembled WGS sequence"/>
</dbReference>
<dbReference type="OrthoDB" id="4208967at2"/>
<keyword evidence="2" id="KW-1185">Reference proteome</keyword>
<proteinExistence type="predicted"/>
<gene>
    <name evidence="1" type="ORF">CW362_39830</name>
</gene>
<comment type="caution">
    <text evidence="1">The sequence shown here is derived from an EMBL/GenBank/DDBJ whole genome shotgun (WGS) entry which is preliminary data.</text>
</comment>
<dbReference type="RefSeq" id="WP_103554478.1">
    <property type="nucleotide sequence ID" value="NZ_KZ627002.1"/>
</dbReference>
<accession>A0A2I0SCE8</accession>
<evidence type="ECO:0000313" key="1">
    <source>
        <dbReference type="EMBL" id="PKT67563.1"/>
    </source>
</evidence>
<dbReference type="AlphaFoldDB" id="A0A2I0SCE8"/>
<organism evidence="1 2">
    <name type="scientific">Streptomyces populi</name>
    <dbReference type="NCBI Taxonomy" id="2058924"/>
    <lineage>
        <taxon>Bacteria</taxon>
        <taxon>Bacillati</taxon>
        <taxon>Actinomycetota</taxon>
        <taxon>Actinomycetes</taxon>
        <taxon>Kitasatosporales</taxon>
        <taxon>Streptomycetaceae</taxon>
        <taxon>Streptomyces</taxon>
    </lineage>
</organism>
<sequence length="133" mass="14466">MTTIDAIRSNPLIDEAAAERIATLWNAAYPGMRELLTTVIDGQRSYLNEHPDSSVRAEIKRHEETRLALGQLDRGTYRGCTRSPGMFDTWGALSAIKRLPMPTGSKHGGNVYRLAAELSDIEAARAAALAANA</sequence>